<evidence type="ECO:0000256" key="3">
    <source>
        <dbReference type="ARBA" id="ARBA00013208"/>
    </source>
</evidence>
<dbReference type="SUPFAM" id="SSF51306">
    <property type="entry name" value="LexA/Signal peptidase"/>
    <property type="match status" value="1"/>
</dbReference>
<keyword evidence="7" id="KW-0645">Protease</keyword>
<keyword evidence="7" id="KW-0812">Transmembrane</keyword>
<dbReference type="GO" id="GO:0006465">
    <property type="term" value="P:signal peptide processing"/>
    <property type="evidence" value="ECO:0007669"/>
    <property type="project" value="InterPro"/>
</dbReference>
<proteinExistence type="inferred from homology"/>
<sequence>MNFSFSDVKQPEEGTRKKSKVREWIEAALFAVVAATLIRTFIFEAFVIPSASMEKTLLINDFIFVSKISYGPRIPITPLAWPFTHHTLPFTRNTKPFSTAVQWPYTRLPGFSSIQHNDVVVFNYPCGDTVLKTITGDDEDYYTNMRSLGAEYVHKNYPPPVIRPVDKRENWIKRCIAVPGDTLQIIDGIVYINHAPTASPEHFEARYYVTMPDKKELSDSMRDVLGTDHIQRATRDSGMFIYNLTTANIDTLKAMGATVQRYVYDAFADSRVFPFDTKHYDWNEDCFGPLYIPRKGTTVTLDTLTLPFYSRIIDTYEHNTLRVVNGKIYINNQETNTYTFKMDYYWMMGDNRRESMDSRFWGYVPEDHIVGKAWIIWMSIHHNRIRWGRLFSAIK</sequence>
<protein>
    <recommendedName>
        <fullName evidence="4 7">Signal peptidase I</fullName>
        <ecNumber evidence="3 7">3.4.21.89</ecNumber>
    </recommendedName>
</protein>
<dbReference type="PRINTS" id="PR00727">
    <property type="entry name" value="LEADERPTASE"/>
</dbReference>
<dbReference type="InterPro" id="IPR000223">
    <property type="entry name" value="Pept_S26A_signal_pept_1"/>
</dbReference>
<dbReference type="STRING" id="393003.SAMN05660461_3033"/>
<evidence type="ECO:0000256" key="1">
    <source>
        <dbReference type="ARBA" id="ARBA00000677"/>
    </source>
</evidence>
<gene>
    <name evidence="9" type="ORF">SAMN05660461_3033</name>
</gene>
<comment type="subcellular location">
    <subcellularLocation>
        <location evidence="7">Membrane</location>
        <topology evidence="7">Single-pass type II membrane protein</topology>
    </subcellularLocation>
</comment>
<feature type="active site" evidence="6">
    <location>
        <position position="173"/>
    </location>
</feature>
<dbReference type="Pfam" id="PF10502">
    <property type="entry name" value="Peptidase_S26"/>
    <property type="match status" value="2"/>
</dbReference>
<comment type="catalytic activity">
    <reaction evidence="1 7">
        <text>Cleavage of hydrophobic, N-terminal signal or leader sequences from secreted and periplasmic proteins.</text>
        <dbReference type="EC" id="3.4.21.89"/>
    </reaction>
</comment>
<evidence type="ECO:0000256" key="6">
    <source>
        <dbReference type="PIRSR" id="PIRSR600223-1"/>
    </source>
</evidence>
<dbReference type="CDD" id="cd06530">
    <property type="entry name" value="S26_SPase_I"/>
    <property type="match status" value="2"/>
</dbReference>
<evidence type="ECO:0000256" key="5">
    <source>
        <dbReference type="ARBA" id="ARBA00022801"/>
    </source>
</evidence>
<dbReference type="GO" id="GO:0009003">
    <property type="term" value="F:signal peptidase activity"/>
    <property type="evidence" value="ECO:0007669"/>
    <property type="project" value="UniProtKB-EC"/>
</dbReference>
<dbReference type="RefSeq" id="WP_079470330.1">
    <property type="nucleotide sequence ID" value="NZ_FUZZ01000002.1"/>
</dbReference>
<name>A0A1T5NXK0_9BACT</name>
<dbReference type="Proteomes" id="UP000190166">
    <property type="component" value="Unassembled WGS sequence"/>
</dbReference>
<dbReference type="PANTHER" id="PTHR43390:SF1">
    <property type="entry name" value="CHLOROPLAST PROCESSING PEPTIDASE"/>
    <property type="match status" value="1"/>
</dbReference>
<dbReference type="InterPro" id="IPR019758">
    <property type="entry name" value="Pept_S26A_signal_pept_1_CS"/>
</dbReference>
<feature type="domain" description="Peptidase S26" evidence="8">
    <location>
        <begin position="340"/>
        <end position="377"/>
    </location>
</feature>
<dbReference type="EMBL" id="FUZZ01000002">
    <property type="protein sequence ID" value="SKD05185.1"/>
    <property type="molecule type" value="Genomic_DNA"/>
</dbReference>
<keyword evidence="5 7" id="KW-0378">Hydrolase</keyword>
<feature type="transmembrane region" description="Helical" evidence="7">
    <location>
        <begin position="27"/>
        <end position="48"/>
    </location>
</feature>
<dbReference type="GO" id="GO:0004252">
    <property type="term" value="F:serine-type endopeptidase activity"/>
    <property type="evidence" value="ECO:0007669"/>
    <property type="project" value="InterPro"/>
</dbReference>
<keyword evidence="7" id="KW-1133">Transmembrane helix</keyword>
<dbReference type="AlphaFoldDB" id="A0A1T5NXK0"/>
<comment type="similarity">
    <text evidence="2 7">Belongs to the peptidase S26 family.</text>
</comment>
<keyword evidence="7" id="KW-0472">Membrane</keyword>
<feature type="domain" description="Peptidase S26" evidence="8">
    <location>
        <begin position="22"/>
        <end position="206"/>
    </location>
</feature>
<feature type="active site" evidence="6">
    <location>
        <position position="52"/>
    </location>
</feature>
<evidence type="ECO:0000256" key="2">
    <source>
        <dbReference type="ARBA" id="ARBA00009370"/>
    </source>
</evidence>
<dbReference type="InterPro" id="IPR036286">
    <property type="entry name" value="LexA/Signal_pep-like_sf"/>
</dbReference>
<dbReference type="NCBIfam" id="TIGR02227">
    <property type="entry name" value="sigpep_I_bact"/>
    <property type="match status" value="2"/>
</dbReference>
<dbReference type="Gene3D" id="2.10.109.10">
    <property type="entry name" value="Umud Fragment, subunit A"/>
    <property type="match status" value="1"/>
</dbReference>
<accession>A0A1T5NXK0</accession>
<dbReference type="GO" id="GO:0016020">
    <property type="term" value="C:membrane"/>
    <property type="evidence" value="ECO:0007669"/>
    <property type="project" value="UniProtKB-SubCell"/>
</dbReference>
<dbReference type="InterPro" id="IPR019533">
    <property type="entry name" value="Peptidase_S26"/>
</dbReference>
<reference evidence="10" key="1">
    <citation type="submission" date="2017-02" db="EMBL/GenBank/DDBJ databases">
        <authorList>
            <person name="Varghese N."/>
            <person name="Submissions S."/>
        </authorList>
    </citation>
    <scope>NUCLEOTIDE SEQUENCE [LARGE SCALE GENOMIC DNA]</scope>
    <source>
        <strain evidence="10">DSM 18108</strain>
    </source>
</reference>
<organism evidence="9 10">
    <name type="scientific">Chitinophaga ginsengisegetis</name>
    <dbReference type="NCBI Taxonomy" id="393003"/>
    <lineage>
        <taxon>Bacteria</taxon>
        <taxon>Pseudomonadati</taxon>
        <taxon>Bacteroidota</taxon>
        <taxon>Chitinophagia</taxon>
        <taxon>Chitinophagales</taxon>
        <taxon>Chitinophagaceae</taxon>
        <taxon>Chitinophaga</taxon>
    </lineage>
</organism>
<keyword evidence="10" id="KW-1185">Reference proteome</keyword>
<evidence type="ECO:0000313" key="10">
    <source>
        <dbReference type="Proteomes" id="UP000190166"/>
    </source>
</evidence>
<evidence type="ECO:0000259" key="8">
    <source>
        <dbReference type="Pfam" id="PF10502"/>
    </source>
</evidence>
<dbReference type="PROSITE" id="PS00761">
    <property type="entry name" value="SPASE_I_3"/>
    <property type="match status" value="1"/>
</dbReference>
<evidence type="ECO:0000313" key="9">
    <source>
        <dbReference type="EMBL" id="SKD05185.1"/>
    </source>
</evidence>
<dbReference type="PANTHER" id="PTHR43390">
    <property type="entry name" value="SIGNAL PEPTIDASE I"/>
    <property type="match status" value="1"/>
</dbReference>
<dbReference type="EC" id="3.4.21.89" evidence="3 7"/>
<evidence type="ECO:0000256" key="4">
    <source>
        <dbReference type="ARBA" id="ARBA00019232"/>
    </source>
</evidence>
<evidence type="ECO:0000256" key="7">
    <source>
        <dbReference type="RuleBase" id="RU362042"/>
    </source>
</evidence>